<reference evidence="3 4" key="1">
    <citation type="submission" date="2016-03" db="EMBL/GenBank/DDBJ databases">
        <authorList>
            <person name="Ploux O."/>
        </authorList>
    </citation>
    <scope>NUCLEOTIDE SEQUENCE [LARGE SCALE GENOMIC DNA]</scope>
    <source>
        <strain evidence="3 4">UAMH 11012</strain>
    </source>
</reference>
<dbReference type="OrthoDB" id="1262810at2759"/>
<dbReference type="InterPro" id="IPR052957">
    <property type="entry name" value="Auxin_embryo_med"/>
</dbReference>
<dbReference type="NCBIfam" id="NF047352">
    <property type="entry name" value="P_loop_sacsin"/>
    <property type="match status" value="1"/>
</dbReference>
<dbReference type="InterPro" id="IPR058210">
    <property type="entry name" value="SACS/Nov_dom"/>
</dbReference>
<organism evidence="3 4">
    <name type="scientific">Phialocephala subalpina</name>
    <dbReference type="NCBI Taxonomy" id="576137"/>
    <lineage>
        <taxon>Eukaryota</taxon>
        <taxon>Fungi</taxon>
        <taxon>Dikarya</taxon>
        <taxon>Ascomycota</taxon>
        <taxon>Pezizomycotina</taxon>
        <taxon>Leotiomycetes</taxon>
        <taxon>Helotiales</taxon>
        <taxon>Mollisiaceae</taxon>
        <taxon>Phialocephala</taxon>
        <taxon>Phialocephala fortinii species complex</taxon>
    </lineage>
</organism>
<evidence type="ECO:0000313" key="3">
    <source>
        <dbReference type="EMBL" id="CZR66421.1"/>
    </source>
</evidence>
<dbReference type="SUPFAM" id="SSF55874">
    <property type="entry name" value="ATPase domain of HSP90 chaperone/DNA topoisomerase II/histidine kinase"/>
    <property type="match status" value="1"/>
</dbReference>
<dbReference type="EMBL" id="FJOG01000037">
    <property type="protein sequence ID" value="CZR66421.1"/>
    <property type="molecule type" value="Genomic_DNA"/>
</dbReference>
<feature type="compositionally biased region" description="Low complexity" evidence="1">
    <location>
        <begin position="1202"/>
        <end position="1212"/>
    </location>
</feature>
<feature type="compositionally biased region" description="Polar residues" evidence="1">
    <location>
        <begin position="1221"/>
        <end position="1237"/>
    </location>
</feature>
<dbReference type="Gene3D" id="3.30.565.10">
    <property type="entry name" value="Histidine kinase-like ATPase, C-terminal domain"/>
    <property type="match status" value="1"/>
</dbReference>
<dbReference type="STRING" id="576137.A0A1L7XMY2"/>
<accession>A0A1L7XMY2</accession>
<gene>
    <name evidence="3" type="ORF">PAC_16322</name>
</gene>
<evidence type="ECO:0000256" key="1">
    <source>
        <dbReference type="SAM" id="MobiDB-lite"/>
    </source>
</evidence>
<protein>
    <recommendedName>
        <fullName evidence="2">Sacsin/Nov domain-containing protein</fullName>
    </recommendedName>
</protein>
<dbReference type="Pfam" id="PF25794">
    <property type="entry name" value="SACS"/>
    <property type="match status" value="1"/>
</dbReference>
<sequence length="1471" mass="167312">MATLISTNVLKQEADDHLRDIRRRKGVDVSNGQQSDNVEDLNRALNILSDQLYKKPTHFLLELIQNADDNTFESDIPTIFVTLDKATKFSINYLRVDCNEVGFDKADVEALCRIGASTKKEKKRTKGYIGEKGIGFKSIFKVADTVHISSKGYAFKFDRRGILGMIVPIIEAFPPEHLKVGQTQTFLEIKGNAEFKDIHTELEKLEPQILIFLRKICKLVIYTPLMGERRFDIRRLNQDGDFDGKETAILTSRCSTGNKNTEHRYIIVRRLEATLEKDDRRENITETETVLAFPIDDKMRPVLHAQHTYAYLPIDDHGFNYLIQGDFLLVANRESVDSSKWNDSVLAGVFRTFVRRAVPRFNEIHGNTPSLRYTWPLFLKDRGGTNEFWSKLKKWIFTQLAIEEVLECRHNTELSRPDSLLYIPLEFRFEGEPLVEDEKIEPYHLSFAYDPEINQILPELKQMGVKVMSFLDFYKELRALIARRGISFLKEKSNQWHSKVADLFCRKGRVSQLKDIPLIPLRNGQWVTTSQSHVFLEDTSCAGVPGGLDINLVDAEACQDANRKAFFSWLGIEECDQATVCRLIMQRYNPFSGLSLTHSIQDLIYLFQTPRTVYKGSLEKFQLLPATPLNYDFRLAKKFYIEYPGKSSILTKYARDSASNIPLLHPGYLNVVRNLGKESEFLDWACSCLKISTRPRLIDDSENLTPEFKFLKSNATMDLLLLLRDHWNTYYGQLEPKLIKAVSKMLVDCTDGLARRLDETALPRKKLKIEGPDLPFIAIPEPNDTRWLKFSLFGVLAKLSDTFYLRQLKALTSRPDSITTSKLSVQAAYAGLESSIGKSPRAAQTEFTRHPLVFIGGLKRWVFLRDCVWSGPNLASIFKKAVSQKLLVKAEREGHNPDRQKLWDCFDGKLPLITFDVTTVRKLDPLIRAMNLSDYLLSNADTKTLKAIGDKIYDGERSLELRRRASYFQRLIKDKSVLEMKRLAARLETLKVWGVSAIKLSHEVDGIIGADDASSLLFSDDDQNKLDITYVLNTDDAILNFELSKEFVEFCGITDKDLGRLVHPILTYPLKDIEKLLESYGLDLPNDLHSDSAETFDSVSELSEENDVGNSPIRETNSNAIASPRTPSPRSGIPNTPPDPPLSGQSSFLRDRIPAFDERISSVKAAAAKPNMTPTLPSIPSQRVNIPAPIMPRILSNLNEISSSTTSKTGSGLLPPETYFAGSSTPSASRHGPQNSRDAFEFGDMNSALSDILGTATPSQNYDTPIARYRHGSRFSQSPRNPRTEPDPRDTMQGLHIQYIGLLGEVFINEWLSQNLRPEWDATRHWTSRNRNKIYPDNPFVGKEGDFADFTYQDTGGKLTELLTTHGFIHDVETWSESPPIYHLEVKSTPEPCNEPFYMSNNQVEKARKYTVSWGSDRIPTNVYVVLRVYNLEKETAPGIKAYVDPWAMYMNWELSFVARDIFMVTPNELL</sequence>
<feature type="region of interest" description="Disordered" evidence="1">
    <location>
        <begin position="1093"/>
        <end position="1148"/>
    </location>
</feature>
<evidence type="ECO:0000259" key="2">
    <source>
        <dbReference type="Pfam" id="PF25794"/>
    </source>
</evidence>
<dbReference type="InterPro" id="IPR036890">
    <property type="entry name" value="HATPase_C_sf"/>
</dbReference>
<name>A0A1L7XMY2_9HELO</name>
<proteinExistence type="predicted"/>
<dbReference type="PANTHER" id="PTHR32387:SF0">
    <property type="entry name" value="PROTEIN NO VEIN"/>
    <property type="match status" value="1"/>
</dbReference>
<evidence type="ECO:0000313" key="4">
    <source>
        <dbReference type="Proteomes" id="UP000184330"/>
    </source>
</evidence>
<keyword evidence="4" id="KW-1185">Reference proteome</keyword>
<dbReference type="PANTHER" id="PTHR32387">
    <property type="entry name" value="WU:FJ29H11"/>
    <property type="match status" value="1"/>
</dbReference>
<dbReference type="Proteomes" id="UP000184330">
    <property type="component" value="Unassembled WGS sequence"/>
</dbReference>
<feature type="region of interest" description="Disordered" evidence="1">
    <location>
        <begin position="1202"/>
        <end position="1291"/>
    </location>
</feature>
<feature type="domain" description="Sacsin/Nov" evidence="2">
    <location>
        <begin position="46"/>
        <end position="155"/>
    </location>
</feature>